<evidence type="ECO:0000313" key="1">
    <source>
        <dbReference type="EMBL" id="KAG2604980.1"/>
    </source>
</evidence>
<dbReference type="Proteomes" id="UP000823388">
    <property type="component" value="Chromosome 4N"/>
</dbReference>
<dbReference type="AlphaFoldDB" id="A0A8T0T1N6"/>
<dbReference type="EMBL" id="CM029044">
    <property type="protein sequence ID" value="KAG2604980.1"/>
    <property type="molecule type" value="Genomic_DNA"/>
</dbReference>
<proteinExistence type="predicted"/>
<sequence>MEAFDLLLIEAFQTKQGSVQTTTTVCISSCGAVAVGSRSGCMLSHHRT</sequence>
<evidence type="ECO:0000313" key="2">
    <source>
        <dbReference type="Proteomes" id="UP000823388"/>
    </source>
</evidence>
<keyword evidence="2" id="KW-1185">Reference proteome</keyword>
<organism evidence="1 2">
    <name type="scientific">Panicum virgatum</name>
    <name type="common">Blackwell switchgrass</name>
    <dbReference type="NCBI Taxonomy" id="38727"/>
    <lineage>
        <taxon>Eukaryota</taxon>
        <taxon>Viridiplantae</taxon>
        <taxon>Streptophyta</taxon>
        <taxon>Embryophyta</taxon>
        <taxon>Tracheophyta</taxon>
        <taxon>Spermatophyta</taxon>
        <taxon>Magnoliopsida</taxon>
        <taxon>Liliopsida</taxon>
        <taxon>Poales</taxon>
        <taxon>Poaceae</taxon>
        <taxon>PACMAD clade</taxon>
        <taxon>Panicoideae</taxon>
        <taxon>Panicodae</taxon>
        <taxon>Paniceae</taxon>
        <taxon>Panicinae</taxon>
        <taxon>Panicum</taxon>
        <taxon>Panicum sect. Hiantes</taxon>
    </lineage>
</organism>
<reference evidence="1" key="1">
    <citation type="submission" date="2020-05" db="EMBL/GenBank/DDBJ databases">
        <title>WGS assembly of Panicum virgatum.</title>
        <authorList>
            <person name="Lovell J.T."/>
            <person name="Jenkins J."/>
            <person name="Shu S."/>
            <person name="Juenger T.E."/>
            <person name="Schmutz J."/>
        </authorList>
    </citation>
    <scope>NUCLEOTIDE SEQUENCE</scope>
    <source>
        <strain evidence="1">AP13</strain>
    </source>
</reference>
<comment type="caution">
    <text evidence="1">The sequence shown here is derived from an EMBL/GenBank/DDBJ whole genome shotgun (WGS) entry which is preliminary data.</text>
</comment>
<name>A0A8T0T1N6_PANVG</name>
<accession>A0A8T0T1N6</accession>
<gene>
    <name evidence="1" type="ORF">PVAP13_4NG124319</name>
</gene>
<protein>
    <submittedName>
        <fullName evidence="1">Uncharacterized protein</fullName>
    </submittedName>
</protein>